<protein>
    <recommendedName>
        <fullName evidence="6">EF-hand domain-containing protein</fullName>
    </recommendedName>
</protein>
<dbReference type="GO" id="GO:0005509">
    <property type="term" value="F:calcium ion binding"/>
    <property type="evidence" value="ECO:0007669"/>
    <property type="project" value="InterPro"/>
</dbReference>
<feature type="region of interest" description="Disordered" evidence="4">
    <location>
        <begin position="36"/>
        <end position="70"/>
    </location>
</feature>
<feature type="transmembrane region" description="Helical" evidence="5">
    <location>
        <begin position="466"/>
        <end position="493"/>
    </location>
</feature>
<comment type="similarity">
    <text evidence="2">Belongs to the MscS (TC 1.A.23) family.</text>
</comment>
<feature type="transmembrane region" description="Helical" evidence="5">
    <location>
        <begin position="207"/>
        <end position="227"/>
    </location>
</feature>
<name>A0A074X163_9PEZI</name>
<sequence>MMASDEAIVPVEVLTYGATDNKPKHDVTVTTTAIDLPDSPKQRPTIKLQGRRRTTSSLDQLESPASHAKSTDDTLTRIGNLIKKVHSFSIITRYALYVLPIATLLVIPLALFDTIYKHARAGNIRFLGLFIWLETVWIGLWVCKLLAKALPVVFQAACGLVSTGIRKYSLVLLALEIPLSLFFSSIVNWATVPVICSFDQGHCGDKWVVTLHTVCLATIAVAAVFLAEKFFVQLISINYHRKQYDRKIKDSKRLISILDMMYDASRQLSAPFSREFADLDYDIFDPDTSGIKKKLGQAGIRTTVINDIGRARDKVTSAFGNIASEISGKTLFNPNSAHSIVIGALETRRASKALARRLWLSFVPEGKDVLLVQDIRDVLGPSQAEEADEIFNALDKDCNGDVSLDEMTMLVMEVGLERKNRASSMHDISQAIEVLDRMLVVVVFVAIAFIYAAFFSKTLATKTAQLWSVLTGLAFAIGGTVTEFLGCCIFLFVKHPCDVGDRVDIDKTELIVEHISLMYSVFRRVDNDKTVQISHAVANTLWIENVSRSKAMKERITLGVSAATTSADIKALRVELEEFVQASDNARDYQSGIDVEVVGIGNLDHLDLMIEIRHKSNFSNESLRASRRNKFMIALLSAVKNAGIEAP</sequence>
<evidence type="ECO:0000313" key="8">
    <source>
        <dbReference type="Proteomes" id="UP000027730"/>
    </source>
</evidence>
<dbReference type="PANTHER" id="PTHR31323">
    <property type="entry name" value="MECHANOSENSITIVE ION CHANNEL PROTEIN MSY2"/>
    <property type="match status" value="1"/>
</dbReference>
<keyword evidence="5" id="KW-0472">Membrane</keyword>
<dbReference type="InterPro" id="IPR058650">
    <property type="entry name" value="Msy1/2-like"/>
</dbReference>
<evidence type="ECO:0000259" key="6">
    <source>
        <dbReference type="PROSITE" id="PS50222"/>
    </source>
</evidence>
<dbReference type="SUPFAM" id="SSF50182">
    <property type="entry name" value="Sm-like ribonucleoproteins"/>
    <property type="match status" value="1"/>
</dbReference>
<dbReference type="InterPro" id="IPR016688">
    <property type="entry name" value="MscS-like_plants/fungi"/>
</dbReference>
<dbReference type="Pfam" id="PF25886">
    <property type="entry name" value="Msy1"/>
    <property type="match status" value="1"/>
</dbReference>
<dbReference type="PROSITE" id="PS50222">
    <property type="entry name" value="EF_HAND_2"/>
    <property type="match status" value="1"/>
</dbReference>
<feature type="domain" description="EF-hand" evidence="6">
    <location>
        <begin position="382"/>
        <end position="417"/>
    </location>
</feature>
<evidence type="ECO:0000256" key="2">
    <source>
        <dbReference type="ARBA" id="ARBA00008017"/>
    </source>
</evidence>
<keyword evidence="3" id="KW-0106">Calcium</keyword>
<dbReference type="SUPFAM" id="SSF47473">
    <property type="entry name" value="EF-hand"/>
    <property type="match status" value="1"/>
</dbReference>
<dbReference type="InterPro" id="IPR002048">
    <property type="entry name" value="EF_hand_dom"/>
</dbReference>
<keyword evidence="5" id="KW-1133">Transmembrane helix</keyword>
<dbReference type="GO" id="GO:0006874">
    <property type="term" value="P:intracellular calcium ion homeostasis"/>
    <property type="evidence" value="ECO:0007669"/>
    <property type="project" value="TreeGrafter"/>
</dbReference>
<keyword evidence="8" id="KW-1185">Reference proteome</keyword>
<dbReference type="GO" id="GO:0016020">
    <property type="term" value="C:membrane"/>
    <property type="evidence" value="ECO:0007669"/>
    <property type="project" value="UniProtKB-SubCell"/>
</dbReference>
<reference evidence="7 8" key="1">
    <citation type="journal article" date="2014" name="BMC Genomics">
        <title>Genome sequencing of four Aureobasidium pullulans varieties: biotechnological potential, stress tolerance, and description of new species.</title>
        <authorList>
            <person name="Gostin Ar C."/>
            <person name="Ohm R.A."/>
            <person name="Kogej T."/>
            <person name="Sonjak S."/>
            <person name="Turk M."/>
            <person name="Zajc J."/>
            <person name="Zalar P."/>
            <person name="Grube M."/>
            <person name="Sun H."/>
            <person name="Han J."/>
            <person name="Sharma A."/>
            <person name="Chiniquy J."/>
            <person name="Ngan C.Y."/>
            <person name="Lipzen A."/>
            <person name="Barry K."/>
            <person name="Grigoriev I.V."/>
            <person name="Gunde-Cimerman N."/>
        </authorList>
    </citation>
    <scope>NUCLEOTIDE SEQUENCE [LARGE SCALE GENOMIC DNA]</scope>
    <source>
        <strain evidence="7 8">CBS 147.97</strain>
    </source>
</reference>
<evidence type="ECO:0000256" key="1">
    <source>
        <dbReference type="ARBA" id="ARBA00004127"/>
    </source>
</evidence>
<comment type="subcellular location">
    <subcellularLocation>
        <location evidence="1">Endomembrane system</location>
        <topology evidence="1">Multi-pass membrane protein</topology>
    </subcellularLocation>
</comment>
<dbReference type="Proteomes" id="UP000027730">
    <property type="component" value="Unassembled WGS sequence"/>
</dbReference>
<evidence type="ECO:0000256" key="5">
    <source>
        <dbReference type="SAM" id="Phobius"/>
    </source>
</evidence>
<proteinExistence type="inferred from homology"/>
<feature type="transmembrane region" description="Helical" evidence="5">
    <location>
        <begin position="434"/>
        <end position="454"/>
    </location>
</feature>
<dbReference type="PROSITE" id="PS00018">
    <property type="entry name" value="EF_HAND_1"/>
    <property type="match status" value="1"/>
</dbReference>
<feature type="transmembrane region" description="Helical" evidence="5">
    <location>
        <begin position="94"/>
        <end position="112"/>
    </location>
</feature>
<feature type="transmembrane region" description="Helical" evidence="5">
    <location>
        <begin position="168"/>
        <end position="187"/>
    </location>
</feature>
<evidence type="ECO:0000313" key="7">
    <source>
        <dbReference type="EMBL" id="KEQ68391.1"/>
    </source>
</evidence>
<dbReference type="InterPro" id="IPR011992">
    <property type="entry name" value="EF-hand-dom_pair"/>
</dbReference>
<keyword evidence="5" id="KW-0812">Transmembrane</keyword>
<evidence type="ECO:0000256" key="3">
    <source>
        <dbReference type="ARBA" id="ARBA00022837"/>
    </source>
</evidence>
<organism evidence="7 8">
    <name type="scientific">Aureobasidium namibiae CBS 147.97</name>
    <dbReference type="NCBI Taxonomy" id="1043004"/>
    <lineage>
        <taxon>Eukaryota</taxon>
        <taxon>Fungi</taxon>
        <taxon>Dikarya</taxon>
        <taxon>Ascomycota</taxon>
        <taxon>Pezizomycotina</taxon>
        <taxon>Dothideomycetes</taxon>
        <taxon>Dothideomycetidae</taxon>
        <taxon>Dothideales</taxon>
        <taxon>Saccotheciaceae</taxon>
        <taxon>Aureobasidium</taxon>
    </lineage>
</organism>
<dbReference type="PIRSF" id="PIRSF017209">
    <property type="entry name" value="Memb_At2g17000_prd"/>
    <property type="match status" value="1"/>
</dbReference>
<dbReference type="GeneID" id="25414352"/>
<dbReference type="PANTHER" id="PTHR31323:SF14">
    <property type="entry name" value="MECHANOSENSITIVE ION CHANNEL PROTEIN MSY2"/>
    <property type="match status" value="1"/>
</dbReference>
<dbReference type="RefSeq" id="XP_013422610.1">
    <property type="nucleotide sequence ID" value="XM_013567156.1"/>
</dbReference>
<dbReference type="EMBL" id="KL584730">
    <property type="protein sequence ID" value="KEQ68391.1"/>
    <property type="molecule type" value="Genomic_DNA"/>
</dbReference>
<dbReference type="InterPro" id="IPR010920">
    <property type="entry name" value="LSM_dom_sf"/>
</dbReference>
<dbReference type="AlphaFoldDB" id="A0A074X163"/>
<accession>A0A074X163</accession>
<evidence type="ECO:0000256" key="4">
    <source>
        <dbReference type="SAM" id="MobiDB-lite"/>
    </source>
</evidence>
<dbReference type="InterPro" id="IPR018247">
    <property type="entry name" value="EF_Hand_1_Ca_BS"/>
</dbReference>
<dbReference type="HOGENOM" id="CLU_010480_4_0_1"/>
<dbReference type="OrthoDB" id="544685at2759"/>
<dbReference type="GO" id="GO:0005262">
    <property type="term" value="F:calcium channel activity"/>
    <property type="evidence" value="ECO:0007669"/>
    <property type="project" value="TreeGrafter"/>
</dbReference>
<feature type="transmembrane region" description="Helical" evidence="5">
    <location>
        <begin position="124"/>
        <end position="147"/>
    </location>
</feature>
<gene>
    <name evidence="7" type="ORF">M436DRAFT_68139</name>
</gene>